<dbReference type="Proteomes" id="UP001140562">
    <property type="component" value="Unassembled WGS sequence"/>
</dbReference>
<feature type="non-terminal residue" evidence="3">
    <location>
        <position position="314"/>
    </location>
</feature>
<dbReference type="InterPro" id="IPR027417">
    <property type="entry name" value="P-loop_NTPase"/>
</dbReference>
<evidence type="ECO:0000256" key="1">
    <source>
        <dbReference type="SAM" id="MobiDB-lite"/>
    </source>
</evidence>
<dbReference type="PANTHER" id="PTHR47691:SF3">
    <property type="entry name" value="HTH-TYPE TRANSCRIPTIONAL REGULATOR RV0890C-RELATED"/>
    <property type="match status" value="1"/>
</dbReference>
<dbReference type="AlphaFoldDB" id="A0A9W8WNT5"/>
<protein>
    <recommendedName>
        <fullName evidence="2">NB-ARC domain-containing protein</fullName>
    </recommendedName>
</protein>
<evidence type="ECO:0000313" key="4">
    <source>
        <dbReference type="Proteomes" id="UP001140562"/>
    </source>
</evidence>
<proteinExistence type="predicted"/>
<dbReference type="PANTHER" id="PTHR47691">
    <property type="entry name" value="REGULATOR-RELATED"/>
    <property type="match status" value="1"/>
</dbReference>
<name>A0A9W8WNT5_9PLEO</name>
<feature type="region of interest" description="Disordered" evidence="1">
    <location>
        <begin position="295"/>
        <end position="314"/>
    </location>
</feature>
<gene>
    <name evidence="3" type="ORF">N0V87_010747</name>
</gene>
<dbReference type="EMBL" id="JAPEUV010000455">
    <property type="protein sequence ID" value="KAJ4329567.1"/>
    <property type="molecule type" value="Genomic_DNA"/>
</dbReference>
<dbReference type="Pfam" id="PF00931">
    <property type="entry name" value="NB-ARC"/>
    <property type="match status" value="1"/>
</dbReference>
<reference evidence="3" key="1">
    <citation type="submission" date="2022-10" db="EMBL/GenBank/DDBJ databases">
        <title>Tapping the CABI collections for fungal endophytes: first genome assemblies for Collariella, Neodidymelliopsis, Ascochyta clinopodiicola, Didymella pomorum, Didymosphaeria variabile, Neocosmospora piperis and Neocucurbitaria cava.</title>
        <authorList>
            <person name="Hill R."/>
        </authorList>
    </citation>
    <scope>NUCLEOTIDE SEQUENCE</scope>
    <source>
        <strain evidence="3">IMI 360193</strain>
    </source>
</reference>
<evidence type="ECO:0000313" key="3">
    <source>
        <dbReference type="EMBL" id="KAJ4329567.1"/>
    </source>
</evidence>
<organism evidence="3 4">
    <name type="scientific">Didymella glomerata</name>
    <dbReference type="NCBI Taxonomy" id="749621"/>
    <lineage>
        <taxon>Eukaryota</taxon>
        <taxon>Fungi</taxon>
        <taxon>Dikarya</taxon>
        <taxon>Ascomycota</taxon>
        <taxon>Pezizomycotina</taxon>
        <taxon>Dothideomycetes</taxon>
        <taxon>Pleosporomycetidae</taxon>
        <taxon>Pleosporales</taxon>
        <taxon>Pleosporineae</taxon>
        <taxon>Didymellaceae</taxon>
        <taxon>Didymella</taxon>
    </lineage>
</organism>
<dbReference type="Gene3D" id="3.40.50.300">
    <property type="entry name" value="P-loop containing nucleotide triphosphate hydrolases"/>
    <property type="match status" value="1"/>
</dbReference>
<dbReference type="OrthoDB" id="674604at2759"/>
<sequence length="314" mass="34487">MGTPHQGGSGVALGKLMVNVASVFVAADDRLLQHLARDSEWLQQQLGQYGPISDDFVTKYAYETYETPTVLGRSMVVVPRASAVVPGAADGEPIAIHADHIHMVKFESKSDAGYKTVSGHLRLMTRNAGDVIGGRWDTEGRVDAVRSNEVVASFAVQFSVPEVSHVERFVGRQEQLDVIRKELQHDGSRKTVVVHGLGGMGKTQLALAYAQQHRKEYSAVFWVDSKSEDTLKQGYAAAADRIYREHPSLVHLKAVAEGGKLDEVADAVKRWLSSVGNDRWLVIFDNYDTPKLSGHDEPGTFDIRPHLPRAHQGA</sequence>
<dbReference type="InterPro" id="IPR002182">
    <property type="entry name" value="NB-ARC"/>
</dbReference>
<keyword evidence="4" id="KW-1185">Reference proteome</keyword>
<feature type="domain" description="NB-ARC" evidence="2">
    <location>
        <begin position="173"/>
        <end position="247"/>
    </location>
</feature>
<accession>A0A9W8WNT5</accession>
<dbReference type="SUPFAM" id="SSF52540">
    <property type="entry name" value="P-loop containing nucleoside triphosphate hydrolases"/>
    <property type="match status" value="1"/>
</dbReference>
<evidence type="ECO:0000259" key="2">
    <source>
        <dbReference type="Pfam" id="PF00931"/>
    </source>
</evidence>
<comment type="caution">
    <text evidence="3">The sequence shown here is derived from an EMBL/GenBank/DDBJ whole genome shotgun (WGS) entry which is preliminary data.</text>
</comment>